<organism evidence="2 3">
    <name type="scientific">Roseovarius litorisediminis</name>
    <dbReference type="NCBI Taxonomy" id="1312363"/>
    <lineage>
        <taxon>Bacteria</taxon>
        <taxon>Pseudomonadati</taxon>
        <taxon>Pseudomonadota</taxon>
        <taxon>Alphaproteobacteria</taxon>
        <taxon>Rhodobacterales</taxon>
        <taxon>Roseobacteraceae</taxon>
        <taxon>Roseovarius</taxon>
    </lineage>
</organism>
<keyword evidence="1" id="KW-0812">Transmembrane</keyword>
<evidence type="ECO:0000256" key="1">
    <source>
        <dbReference type="SAM" id="Phobius"/>
    </source>
</evidence>
<feature type="transmembrane region" description="Helical" evidence="1">
    <location>
        <begin position="34"/>
        <end position="56"/>
    </location>
</feature>
<proteinExistence type="predicted"/>
<evidence type="ECO:0000313" key="2">
    <source>
        <dbReference type="EMBL" id="SLN44696.1"/>
    </source>
</evidence>
<feature type="transmembrane region" description="Helical" evidence="1">
    <location>
        <begin position="9"/>
        <end position="28"/>
    </location>
</feature>
<sequence length="89" mass="9766">MLSDPLLRAWLWLIGLSLGSTAVSLWHWPPKMTALAGTVILTLAWLKARIILSRYLGLAAAPFWQRGFGISLAVFCALLLGLYLIPAFA</sequence>
<protein>
    <recommendedName>
        <fullName evidence="4">Nitric oxide reductase F protein</fullName>
    </recommendedName>
</protein>
<feature type="transmembrane region" description="Helical" evidence="1">
    <location>
        <begin position="68"/>
        <end position="88"/>
    </location>
</feature>
<dbReference type="RefSeq" id="WP_085892489.1">
    <property type="nucleotide sequence ID" value="NZ_FWFL01000005.1"/>
</dbReference>
<keyword evidence="1" id="KW-0472">Membrane</keyword>
<evidence type="ECO:0008006" key="4">
    <source>
        <dbReference type="Google" id="ProtNLM"/>
    </source>
</evidence>
<dbReference type="EMBL" id="FWFL01000005">
    <property type="protein sequence ID" value="SLN44696.1"/>
    <property type="molecule type" value="Genomic_DNA"/>
</dbReference>
<keyword evidence="3" id="KW-1185">Reference proteome</keyword>
<reference evidence="2 3" key="1">
    <citation type="submission" date="2017-03" db="EMBL/GenBank/DDBJ databases">
        <authorList>
            <person name="Afonso C.L."/>
            <person name="Miller P.J."/>
            <person name="Scott M.A."/>
            <person name="Spackman E."/>
            <person name="Goraichik I."/>
            <person name="Dimitrov K.M."/>
            <person name="Suarez D.L."/>
            <person name="Swayne D.E."/>
        </authorList>
    </citation>
    <scope>NUCLEOTIDE SEQUENCE [LARGE SCALE GENOMIC DNA]</scope>
    <source>
        <strain evidence="2 3">CECT 8287</strain>
    </source>
</reference>
<dbReference type="Proteomes" id="UP000193827">
    <property type="component" value="Unassembled WGS sequence"/>
</dbReference>
<accession>A0A1Y5SQD8</accession>
<dbReference type="AlphaFoldDB" id="A0A1Y5SQD8"/>
<gene>
    <name evidence="2" type="ORF">PEL8287_02277</name>
</gene>
<dbReference type="OrthoDB" id="7873828at2"/>
<name>A0A1Y5SQD8_9RHOB</name>
<evidence type="ECO:0000313" key="3">
    <source>
        <dbReference type="Proteomes" id="UP000193827"/>
    </source>
</evidence>
<keyword evidence="1" id="KW-1133">Transmembrane helix</keyword>